<name>A0A9P0B6F7_BRAAE</name>
<evidence type="ECO:0000259" key="1">
    <source>
        <dbReference type="Pfam" id="PF23055"/>
    </source>
</evidence>
<dbReference type="Proteomes" id="UP001154078">
    <property type="component" value="Chromosome 6"/>
</dbReference>
<dbReference type="PANTHER" id="PTHR33327">
    <property type="entry name" value="ENDONUCLEASE"/>
    <property type="match status" value="1"/>
</dbReference>
<dbReference type="OrthoDB" id="6433758at2759"/>
<evidence type="ECO:0000313" key="2">
    <source>
        <dbReference type="EMBL" id="CAH0558639.1"/>
    </source>
</evidence>
<feature type="domain" description="DUF7041" evidence="1">
    <location>
        <begin position="19"/>
        <end position="99"/>
    </location>
</feature>
<evidence type="ECO:0000313" key="3">
    <source>
        <dbReference type="Proteomes" id="UP001154078"/>
    </source>
</evidence>
<dbReference type="InterPro" id="IPR055469">
    <property type="entry name" value="DUF7041"/>
</dbReference>
<dbReference type="AlphaFoldDB" id="A0A9P0B6F7"/>
<sequence>MTQEGAGAHEVHRVSFKAPEFWKSEPELWFHRIECQFRTAGITTDNSKFDYTVASLSCEVLSEVAEIVRNPPADDKYKTIKERLVARFADSDVKKTQKLFSTLTLGDQ</sequence>
<gene>
    <name evidence="2" type="ORF">MELIAE_LOCUS8917</name>
</gene>
<accession>A0A9P0B6F7</accession>
<protein>
    <recommendedName>
        <fullName evidence="1">DUF7041 domain-containing protein</fullName>
    </recommendedName>
</protein>
<dbReference type="PANTHER" id="PTHR33327:SF3">
    <property type="entry name" value="RNA-DIRECTED DNA POLYMERASE"/>
    <property type="match status" value="1"/>
</dbReference>
<organism evidence="2 3">
    <name type="scientific">Brassicogethes aeneus</name>
    <name type="common">Rape pollen beetle</name>
    <name type="synonym">Meligethes aeneus</name>
    <dbReference type="NCBI Taxonomy" id="1431903"/>
    <lineage>
        <taxon>Eukaryota</taxon>
        <taxon>Metazoa</taxon>
        <taxon>Ecdysozoa</taxon>
        <taxon>Arthropoda</taxon>
        <taxon>Hexapoda</taxon>
        <taxon>Insecta</taxon>
        <taxon>Pterygota</taxon>
        <taxon>Neoptera</taxon>
        <taxon>Endopterygota</taxon>
        <taxon>Coleoptera</taxon>
        <taxon>Polyphaga</taxon>
        <taxon>Cucujiformia</taxon>
        <taxon>Nitidulidae</taxon>
        <taxon>Meligethinae</taxon>
        <taxon>Brassicogethes</taxon>
    </lineage>
</organism>
<proteinExistence type="predicted"/>
<keyword evidence="3" id="KW-1185">Reference proteome</keyword>
<reference evidence="2" key="1">
    <citation type="submission" date="2021-12" db="EMBL/GenBank/DDBJ databases">
        <authorList>
            <person name="King R."/>
        </authorList>
    </citation>
    <scope>NUCLEOTIDE SEQUENCE</scope>
</reference>
<dbReference type="EMBL" id="OV121137">
    <property type="protein sequence ID" value="CAH0558639.1"/>
    <property type="molecule type" value="Genomic_DNA"/>
</dbReference>
<dbReference type="Pfam" id="PF23055">
    <property type="entry name" value="DUF7041"/>
    <property type="match status" value="1"/>
</dbReference>